<name>A0AAE1DB21_9GAST</name>
<proteinExistence type="predicted"/>
<accession>A0AAE1DB21</accession>
<sequence>MSVPTALTGTTISSVSTDSVSNEVTAVSYTMFPSISIILQNSDYHSSVNINNVLLLFFSAFLTPIAGVFNRATASQLVFRLAVAILTNGVSTTVTGTVISSVFTGKNNTTRY</sequence>
<keyword evidence="1" id="KW-1133">Transmembrane helix</keyword>
<gene>
    <name evidence="2" type="ORF">RRG08_021156</name>
</gene>
<comment type="caution">
    <text evidence="2">The sequence shown here is derived from an EMBL/GenBank/DDBJ whole genome shotgun (WGS) entry which is preliminary data.</text>
</comment>
<protein>
    <submittedName>
        <fullName evidence="2">Uncharacterized protein</fullName>
    </submittedName>
</protein>
<evidence type="ECO:0000313" key="3">
    <source>
        <dbReference type="Proteomes" id="UP001283361"/>
    </source>
</evidence>
<organism evidence="2 3">
    <name type="scientific">Elysia crispata</name>
    <name type="common">lettuce slug</name>
    <dbReference type="NCBI Taxonomy" id="231223"/>
    <lineage>
        <taxon>Eukaryota</taxon>
        <taxon>Metazoa</taxon>
        <taxon>Spiralia</taxon>
        <taxon>Lophotrochozoa</taxon>
        <taxon>Mollusca</taxon>
        <taxon>Gastropoda</taxon>
        <taxon>Heterobranchia</taxon>
        <taxon>Euthyneura</taxon>
        <taxon>Panpulmonata</taxon>
        <taxon>Sacoglossa</taxon>
        <taxon>Placobranchoidea</taxon>
        <taxon>Plakobranchidae</taxon>
        <taxon>Elysia</taxon>
    </lineage>
</organism>
<feature type="transmembrane region" description="Helical" evidence="1">
    <location>
        <begin position="81"/>
        <end position="103"/>
    </location>
</feature>
<feature type="transmembrane region" description="Helical" evidence="1">
    <location>
        <begin position="50"/>
        <end position="69"/>
    </location>
</feature>
<keyword evidence="1" id="KW-0472">Membrane</keyword>
<reference evidence="2" key="1">
    <citation type="journal article" date="2023" name="G3 (Bethesda)">
        <title>A reference genome for the long-term kleptoplast-retaining sea slug Elysia crispata morphotype clarki.</title>
        <authorList>
            <person name="Eastman K.E."/>
            <person name="Pendleton A.L."/>
            <person name="Shaikh M.A."/>
            <person name="Suttiyut T."/>
            <person name="Ogas R."/>
            <person name="Tomko P."/>
            <person name="Gavelis G."/>
            <person name="Widhalm J.R."/>
            <person name="Wisecaver J.H."/>
        </authorList>
    </citation>
    <scope>NUCLEOTIDE SEQUENCE</scope>
    <source>
        <strain evidence="2">ECLA1</strain>
    </source>
</reference>
<evidence type="ECO:0000313" key="2">
    <source>
        <dbReference type="EMBL" id="KAK3763335.1"/>
    </source>
</evidence>
<dbReference type="AlphaFoldDB" id="A0AAE1DB21"/>
<dbReference type="Proteomes" id="UP001283361">
    <property type="component" value="Unassembled WGS sequence"/>
</dbReference>
<dbReference type="EMBL" id="JAWDGP010004573">
    <property type="protein sequence ID" value="KAK3763335.1"/>
    <property type="molecule type" value="Genomic_DNA"/>
</dbReference>
<evidence type="ECO:0000256" key="1">
    <source>
        <dbReference type="SAM" id="Phobius"/>
    </source>
</evidence>
<keyword evidence="3" id="KW-1185">Reference proteome</keyword>
<keyword evidence="1" id="KW-0812">Transmembrane</keyword>